<dbReference type="NCBIfam" id="NF008957">
    <property type="entry name" value="PRK12300.1"/>
    <property type="match status" value="1"/>
</dbReference>
<evidence type="ECO:0000256" key="3">
    <source>
        <dbReference type="ARBA" id="ARBA00022598"/>
    </source>
</evidence>
<evidence type="ECO:0000313" key="14">
    <source>
        <dbReference type="Proteomes" id="UP000738826"/>
    </source>
</evidence>
<sequence>MENTTKFSDEQIIESWDNSKTFESNADKNKPKYFITVPYPYTSGALHIGHARSYTLGDVTARYYRLKGFNVLFPMAFHISGTPILAIAKRIEQNDKKMLAMHKEYVSIYEKNESKIDEIVQSFKEPDVLANYYANVIIADFKRMGYSIDWRRKFNTGEKFYNKFVEWQYKKFAAQNLIIKGRHAVYFCPSCNNPVTTDDIKSGDELDIEMSEYYMLKEKIVSENENCYLVAATLRPETIFGITNLWVNHEKIYVRANVRNMETDETWIISKKACEKLKKQGFEITVIEEFKGEILTSKKAITPLTNKTVEIFKADFVDDDTATGVVNSVPGHAPYDYIALRDLRINFDKNANFRIIDSKIKVEEIVKDIKDQRDERLEEVTQELYKDEFYNGVMNENCMEFKGMKVNTAKEKVSEKLKLLNLLNKIYENNIKEKKGKIVKGVCRCGTELEIRVLEDQWFLNYADEGWKNLARNALKNMTIEPKIYCVAFANAIEWLHEWPCTRNRGLGTKFPYDNKWMIESLSDSTIYMAFYTIAHMLRNFDIDEMDEKFFDYVFLGKEFDGCEKYKNLRETFIYYYPMDERRTGISHISNHLTFSLFHHAAVFPENLWPKKFSLNEMLISEGKKMSKSLGNALPLKHTCEKFGADVVRLHLCYVAETCSTLDWKEKDVFATKTKIEEFVNFINSVIVQNTNNSDEVNDMDRWLVSKFNRHLEEFVNLMDKSEIRGALQKIFSEFFNDVKWYLRRTNQAKQNKGVLKEISEQWIKVMSIFIPFTCEKLWRNIGKEGFVSAECSLKVDKNAINEGAENMEFMITELIENTRNFARLVRKYKKPTMVFIYFAEDWKRELSGKISEGMGIKDVMKEGKFKQHSKEVLSIMQKTYEDDVKFIPAAAEEIKKIEEAKKFLEKELNLEINIDVNATYDPKGSRRFAMPLKPAIYIE</sequence>
<organism evidence="13 14">
    <name type="scientific">Candidatus Altarchaeum hamiconexum</name>
    <dbReference type="NCBI Taxonomy" id="1803513"/>
    <lineage>
        <taxon>Archaea</taxon>
        <taxon>Candidatus Altarchaeota</taxon>
        <taxon>Candidatus Altiarchaeia</taxon>
        <taxon>Candidatus Altarchaeales</taxon>
        <taxon>Candidatus Altarchaeaceae</taxon>
        <taxon>Candidatus Altarchaeum</taxon>
    </lineage>
</organism>
<dbReference type="InterPro" id="IPR009080">
    <property type="entry name" value="tRNAsynth_Ia_anticodon-bd"/>
</dbReference>
<evidence type="ECO:0000256" key="2">
    <source>
        <dbReference type="ARBA" id="ARBA00013164"/>
    </source>
</evidence>
<evidence type="ECO:0000256" key="4">
    <source>
        <dbReference type="ARBA" id="ARBA00022741"/>
    </source>
</evidence>
<feature type="domain" description="Aminoacyl-tRNA synthetase class Ia" evidence="11">
    <location>
        <begin position="11"/>
        <end position="660"/>
    </location>
</feature>
<dbReference type="PANTHER" id="PTHR45794:SF1">
    <property type="entry name" value="LEUCINE--TRNA LIGASE, CYTOPLASMIC"/>
    <property type="match status" value="1"/>
</dbReference>
<feature type="domain" description="Methionyl/Valyl/Leucyl/Isoleucyl-tRNA synthetase anticodon-binding" evidence="12">
    <location>
        <begin position="701"/>
        <end position="829"/>
    </location>
</feature>
<evidence type="ECO:0000256" key="8">
    <source>
        <dbReference type="NCBIfam" id="TIGR00395"/>
    </source>
</evidence>
<dbReference type="Gene3D" id="3.90.740.10">
    <property type="entry name" value="Valyl/Leucyl/Isoleucyl-tRNA synthetase, editing domain"/>
    <property type="match status" value="1"/>
</dbReference>
<dbReference type="EMBL" id="JAACQH010000107">
    <property type="protein sequence ID" value="NCS91769.1"/>
    <property type="molecule type" value="Genomic_DNA"/>
</dbReference>
<dbReference type="GO" id="GO:0006429">
    <property type="term" value="P:leucyl-tRNA aminoacylation"/>
    <property type="evidence" value="ECO:0007669"/>
    <property type="project" value="UniProtKB-UniRule"/>
</dbReference>
<protein>
    <recommendedName>
        <fullName evidence="2 8">Leucine--tRNA ligase</fullName>
        <ecNumber evidence="2 8">6.1.1.4</ecNumber>
    </recommendedName>
</protein>
<keyword evidence="5 9" id="KW-0067">ATP-binding</keyword>
<keyword evidence="7 9" id="KW-0030">Aminoacyl-tRNA synthetase</keyword>
<dbReference type="SUPFAM" id="SSF52374">
    <property type="entry name" value="Nucleotidylyl transferase"/>
    <property type="match status" value="1"/>
</dbReference>
<dbReference type="GO" id="GO:0002161">
    <property type="term" value="F:aminoacyl-tRNA deacylase activity"/>
    <property type="evidence" value="ECO:0007669"/>
    <property type="project" value="InterPro"/>
</dbReference>
<gene>
    <name evidence="13" type="primary">leuS</name>
    <name evidence="13" type="ORF">GW779_05115</name>
</gene>
<keyword evidence="6 9" id="KW-0648">Protein biosynthesis</keyword>
<comment type="caution">
    <text evidence="13">The sequence shown here is derived from an EMBL/GenBank/DDBJ whole genome shotgun (WGS) entry which is preliminary data.</text>
</comment>
<dbReference type="Pfam" id="PF08264">
    <property type="entry name" value="Anticodon_1"/>
    <property type="match status" value="1"/>
</dbReference>
<dbReference type="AlphaFoldDB" id="A0A8J7YVB5"/>
<evidence type="ECO:0000256" key="1">
    <source>
        <dbReference type="ARBA" id="ARBA00005594"/>
    </source>
</evidence>
<dbReference type="Gene3D" id="1.10.730.10">
    <property type="entry name" value="Isoleucyl-tRNA Synthetase, Domain 1"/>
    <property type="match status" value="1"/>
</dbReference>
<dbReference type="InterPro" id="IPR013155">
    <property type="entry name" value="M/V/L/I-tRNA-synth_anticd-bd"/>
</dbReference>
<evidence type="ECO:0000256" key="10">
    <source>
        <dbReference type="SAM" id="Coils"/>
    </source>
</evidence>
<dbReference type="InterPro" id="IPR004493">
    <property type="entry name" value="Leu-tRNA-synth_Ia_arc/euk"/>
</dbReference>
<evidence type="ECO:0000256" key="5">
    <source>
        <dbReference type="ARBA" id="ARBA00022840"/>
    </source>
</evidence>
<dbReference type="PANTHER" id="PTHR45794">
    <property type="entry name" value="LEUCYL-TRNA SYNTHETASE"/>
    <property type="match status" value="1"/>
</dbReference>
<dbReference type="InterPro" id="IPR002300">
    <property type="entry name" value="aa-tRNA-synth_Ia"/>
</dbReference>
<dbReference type="SUPFAM" id="SSF47323">
    <property type="entry name" value="Anticodon-binding domain of a subclass of class I aminoacyl-tRNA synthetases"/>
    <property type="match status" value="1"/>
</dbReference>
<dbReference type="EC" id="6.1.1.4" evidence="2 8"/>
<feature type="coiled-coil region" evidence="10">
    <location>
        <begin position="888"/>
        <end position="915"/>
    </location>
</feature>
<dbReference type="Gene3D" id="3.40.50.620">
    <property type="entry name" value="HUPs"/>
    <property type="match status" value="1"/>
</dbReference>
<dbReference type="NCBIfam" id="TIGR00395">
    <property type="entry name" value="leuS_arch"/>
    <property type="match status" value="1"/>
</dbReference>
<name>A0A8J7YVB5_9ARCH</name>
<accession>A0A8J7YVB5</accession>
<dbReference type="SUPFAM" id="SSF50677">
    <property type="entry name" value="ValRS/IleRS/LeuRS editing domain"/>
    <property type="match status" value="1"/>
</dbReference>
<evidence type="ECO:0000313" key="13">
    <source>
        <dbReference type="EMBL" id="NCS91769.1"/>
    </source>
</evidence>
<dbReference type="PROSITE" id="PS00178">
    <property type="entry name" value="AA_TRNA_LIGASE_I"/>
    <property type="match status" value="1"/>
</dbReference>
<evidence type="ECO:0000259" key="11">
    <source>
        <dbReference type="Pfam" id="PF00133"/>
    </source>
</evidence>
<dbReference type="GO" id="GO:0004823">
    <property type="term" value="F:leucine-tRNA ligase activity"/>
    <property type="evidence" value="ECO:0007669"/>
    <property type="project" value="UniProtKB-UniRule"/>
</dbReference>
<proteinExistence type="inferred from homology"/>
<evidence type="ECO:0000259" key="12">
    <source>
        <dbReference type="Pfam" id="PF08264"/>
    </source>
</evidence>
<dbReference type="GO" id="GO:0005524">
    <property type="term" value="F:ATP binding"/>
    <property type="evidence" value="ECO:0007669"/>
    <property type="project" value="UniProtKB-KW"/>
</dbReference>
<evidence type="ECO:0000256" key="7">
    <source>
        <dbReference type="ARBA" id="ARBA00023146"/>
    </source>
</evidence>
<keyword evidence="4 9" id="KW-0547">Nucleotide-binding</keyword>
<dbReference type="Proteomes" id="UP000738826">
    <property type="component" value="Unassembled WGS sequence"/>
</dbReference>
<keyword evidence="10" id="KW-0175">Coiled coil</keyword>
<dbReference type="Gene3D" id="1.10.10.720">
    <property type="entry name" value="leucyl-tRNA synthetase"/>
    <property type="match status" value="1"/>
</dbReference>
<reference evidence="13" key="1">
    <citation type="submission" date="2019-11" db="EMBL/GenBank/DDBJ databases">
        <title>Lipid analysis of CO2-rich subsurface aquifers suggests an autotrophy-based deep biosphere with lysolipids enriched in CPR bacteria.</title>
        <authorList>
            <person name="Probst A.J."/>
            <person name="Elling F.J."/>
            <person name="Castelle C.J."/>
            <person name="Zhu Q."/>
            <person name="Elvert M."/>
            <person name="Birarda G."/>
            <person name="Holman H.-Y."/>
            <person name="Lane K.R."/>
            <person name="Ladd B."/>
            <person name="Ryan M.C."/>
            <person name="Woyke T."/>
            <person name="Hinrichs K.-U."/>
            <person name="Banfield J.F."/>
        </authorList>
    </citation>
    <scope>NUCLEOTIDE SEQUENCE</scope>
    <source>
        <strain evidence="13">CG_2015-04_33_537</strain>
    </source>
</reference>
<dbReference type="Pfam" id="PF00133">
    <property type="entry name" value="tRNA-synt_1"/>
    <property type="match status" value="1"/>
</dbReference>
<evidence type="ECO:0000256" key="6">
    <source>
        <dbReference type="ARBA" id="ARBA00022917"/>
    </source>
</evidence>
<dbReference type="InterPro" id="IPR001412">
    <property type="entry name" value="aa-tRNA-synth_I_CS"/>
</dbReference>
<dbReference type="Gene3D" id="3.30.2320.20">
    <property type="entry name" value="Class I aminoacyl-tRNA synthetases (RS)"/>
    <property type="match status" value="1"/>
</dbReference>
<dbReference type="InterPro" id="IPR009008">
    <property type="entry name" value="Val/Leu/Ile-tRNA-synth_edit"/>
</dbReference>
<evidence type="ECO:0000256" key="9">
    <source>
        <dbReference type="RuleBase" id="RU363035"/>
    </source>
</evidence>
<comment type="similarity">
    <text evidence="1 9">Belongs to the class-I aminoacyl-tRNA synthetase family.</text>
</comment>
<dbReference type="InterPro" id="IPR014729">
    <property type="entry name" value="Rossmann-like_a/b/a_fold"/>
</dbReference>
<keyword evidence="3 9" id="KW-0436">Ligase</keyword>